<organism evidence="2 3">
    <name type="scientific">Entomospira culicis</name>
    <dbReference type="NCBI Taxonomy" id="2719989"/>
    <lineage>
        <taxon>Bacteria</taxon>
        <taxon>Pseudomonadati</taxon>
        <taxon>Spirochaetota</taxon>
        <taxon>Spirochaetia</taxon>
        <taxon>Spirochaetales</taxon>
        <taxon>Spirochaetaceae</taxon>
        <taxon>Entomospira</taxon>
    </lineage>
</organism>
<dbReference type="AlphaFoldDB" id="A0A968KV04"/>
<evidence type="ECO:0000256" key="1">
    <source>
        <dbReference type="SAM" id="Phobius"/>
    </source>
</evidence>
<feature type="transmembrane region" description="Helical" evidence="1">
    <location>
        <begin position="105"/>
        <end position="126"/>
    </location>
</feature>
<reference evidence="2" key="1">
    <citation type="submission" date="2020-03" db="EMBL/GenBank/DDBJ databases">
        <title>Spirochaetal bacteria isolated from arthropods constitute a novel genus Entomospira genus novum within the order Spirochaetales.</title>
        <authorList>
            <person name="Grana-Miraglia L."/>
            <person name="Sikutova S."/>
            <person name="Fingerle V."/>
            <person name="Sing A."/>
            <person name="Castillo-Ramirez S."/>
            <person name="Margos G."/>
            <person name="Rudolf I."/>
        </authorList>
    </citation>
    <scope>NUCLEOTIDE SEQUENCE</scope>
    <source>
        <strain evidence="2">BR149</strain>
    </source>
</reference>
<name>A0A968KV04_9SPIO</name>
<gene>
    <name evidence="2" type="ORF">HCT48_05490</name>
</gene>
<sequence>MGLDETFMVKQKRYKRAKILVNILSFFLSLPLLIMVVRMGHHLIDSSIPVRRIPSGIVFGLGYLAMAIIILYRRWGLKRGYLTPQQATNDTEVEKEPALGITKMLFVLTLVIALASLFGYLFFTLLSGGK</sequence>
<comment type="caution">
    <text evidence="2">The sequence shown here is derived from an EMBL/GenBank/DDBJ whole genome shotgun (WGS) entry which is preliminary data.</text>
</comment>
<proteinExistence type="predicted"/>
<keyword evidence="3" id="KW-1185">Reference proteome</keyword>
<keyword evidence="1" id="KW-1133">Transmembrane helix</keyword>
<keyword evidence="1" id="KW-0812">Transmembrane</keyword>
<evidence type="ECO:0000313" key="3">
    <source>
        <dbReference type="Proteomes" id="UP000778951"/>
    </source>
</evidence>
<keyword evidence="1" id="KW-0472">Membrane</keyword>
<feature type="transmembrane region" description="Helical" evidence="1">
    <location>
        <begin position="20"/>
        <end position="41"/>
    </location>
</feature>
<accession>A0A968KV04</accession>
<feature type="transmembrane region" description="Helical" evidence="1">
    <location>
        <begin position="53"/>
        <end position="72"/>
    </location>
</feature>
<dbReference type="Proteomes" id="UP000778951">
    <property type="component" value="Unassembled WGS sequence"/>
</dbReference>
<dbReference type="RefSeq" id="WP_167695750.1">
    <property type="nucleotide sequence ID" value="NZ_CP118181.1"/>
</dbReference>
<protein>
    <submittedName>
        <fullName evidence="2">Uncharacterized protein</fullName>
    </submittedName>
</protein>
<dbReference type="EMBL" id="JAATLM010000001">
    <property type="protein sequence ID" value="NIZ69665.1"/>
    <property type="molecule type" value="Genomic_DNA"/>
</dbReference>
<evidence type="ECO:0000313" key="2">
    <source>
        <dbReference type="EMBL" id="NIZ69665.1"/>
    </source>
</evidence>